<dbReference type="AlphaFoldDB" id="A0AAJ6QN54"/>
<feature type="compositionally biased region" description="Polar residues" evidence="1">
    <location>
        <begin position="97"/>
        <end position="124"/>
    </location>
</feature>
<evidence type="ECO:0000256" key="1">
    <source>
        <dbReference type="SAM" id="MobiDB-lite"/>
    </source>
</evidence>
<reference evidence="3" key="1">
    <citation type="submission" date="2025-08" db="UniProtKB">
        <authorList>
            <consortium name="RefSeq"/>
        </authorList>
    </citation>
    <scope>IDENTIFICATION</scope>
</reference>
<feature type="compositionally biased region" description="Basic and acidic residues" evidence="1">
    <location>
        <begin position="163"/>
        <end position="177"/>
    </location>
</feature>
<organism evidence="2 3">
    <name type="scientific">Galendromus occidentalis</name>
    <name type="common">western predatory mite</name>
    <dbReference type="NCBI Taxonomy" id="34638"/>
    <lineage>
        <taxon>Eukaryota</taxon>
        <taxon>Metazoa</taxon>
        <taxon>Ecdysozoa</taxon>
        <taxon>Arthropoda</taxon>
        <taxon>Chelicerata</taxon>
        <taxon>Arachnida</taxon>
        <taxon>Acari</taxon>
        <taxon>Parasitiformes</taxon>
        <taxon>Mesostigmata</taxon>
        <taxon>Gamasina</taxon>
        <taxon>Phytoseioidea</taxon>
        <taxon>Phytoseiidae</taxon>
        <taxon>Typhlodrominae</taxon>
        <taxon>Galendromus</taxon>
    </lineage>
</organism>
<proteinExistence type="predicted"/>
<feature type="compositionally biased region" description="Basic and acidic residues" evidence="1">
    <location>
        <begin position="465"/>
        <end position="480"/>
    </location>
</feature>
<keyword evidence="2" id="KW-1185">Reference proteome</keyword>
<gene>
    <name evidence="3" type="primary">LOC100902192</name>
</gene>
<sequence length="651" mass="71851">MGQSIPFVQGMKKHLELAYDNLGQIETMMDCFTDANSLRKFLVGEESFMFEPVQNEIRDPPRSPVVKQAPPREHHRFDDEGDIETIMEQNSEDAENITMNCSPRAGSTFTRPTSPSLGTSTVTQRRSSRRSSIGIPRPVPERAQNRLTSEIPVNQQPTNSSKSSEEDSFERRSELRQRRSSNLFPRSSTKRTTYVKMPEPPQIIVSEASSCRMSSTMEVETSQNGNPDNNENTDGFTLTVCDEAGEPPLTWCEMTRDETERLPQAELAQNAERSPTAVNVAQIWANADNLRPQGRIAPSADVYETFRGTESALADTGSADNTELDPLMTTRFPSPVLCEKNSDLPTSTPALNKIQRQVTPPGVSIIVAETPTMSTPDTEPTVVNRIDCRRRKPILANGRASSSQFSAAMRRSVRFSTAPDDSETLDALAIPKPPVVKAAVSSPLVKRVRPKNTMNRQARIVGAERNVEEETPDEKPKTADQTDEPATASPQPVPRKTYVKKKAPARPVGRKRSQRQPAKADSTAESESDDAASKATFTVEGLGEYKLFLCVILSLLSQCIPISHAHDEINRREPESVILVGTISRVGTRSGIRIPSESLPDRGKGGAPIHIVTHYPPLQSRAAETKAKSSDYRSVERCLESQYPAPELFEG</sequence>
<evidence type="ECO:0000313" key="3">
    <source>
        <dbReference type="RefSeq" id="XP_003738313.1"/>
    </source>
</evidence>
<dbReference type="Proteomes" id="UP000694867">
    <property type="component" value="Unplaced"/>
</dbReference>
<name>A0AAJ6QN54_9ACAR</name>
<feature type="compositionally biased region" description="Basic residues" evidence="1">
    <location>
        <begin position="497"/>
        <end position="514"/>
    </location>
</feature>
<dbReference type="GeneID" id="100902192"/>
<feature type="region of interest" description="Disordered" evidence="1">
    <location>
        <begin position="92"/>
        <end position="194"/>
    </location>
</feature>
<accession>A0AAJ6QN54</accession>
<dbReference type="KEGG" id="goe:100902192"/>
<feature type="compositionally biased region" description="Polar residues" evidence="1">
    <location>
        <begin position="145"/>
        <end position="159"/>
    </location>
</feature>
<evidence type="ECO:0000313" key="2">
    <source>
        <dbReference type="Proteomes" id="UP000694867"/>
    </source>
</evidence>
<protein>
    <submittedName>
        <fullName evidence="3">Uncharacterized protein LOC100902192</fullName>
    </submittedName>
</protein>
<feature type="compositionally biased region" description="Polar residues" evidence="1">
    <location>
        <begin position="182"/>
        <end position="192"/>
    </location>
</feature>
<dbReference type="RefSeq" id="XP_003738313.1">
    <property type="nucleotide sequence ID" value="XM_003738265.1"/>
</dbReference>
<feature type="region of interest" description="Disordered" evidence="1">
    <location>
        <begin position="447"/>
        <end position="532"/>
    </location>
</feature>